<keyword evidence="2" id="KW-1134">Transmembrane beta strand</keyword>
<evidence type="ECO:0000256" key="4">
    <source>
        <dbReference type="ARBA" id="ARBA00023136"/>
    </source>
</evidence>
<protein>
    <submittedName>
        <fullName evidence="6">TolC family protein</fullName>
    </submittedName>
</protein>
<keyword evidence="7" id="KW-1185">Reference proteome</keyword>
<evidence type="ECO:0000313" key="6">
    <source>
        <dbReference type="EMBL" id="GAA4468346.1"/>
    </source>
</evidence>
<evidence type="ECO:0000256" key="5">
    <source>
        <dbReference type="ARBA" id="ARBA00023237"/>
    </source>
</evidence>
<keyword evidence="4" id="KW-0472">Membrane</keyword>
<evidence type="ECO:0000256" key="2">
    <source>
        <dbReference type="ARBA" id="ARBA00022452"/>
    </source>
</evidence>
<comment type="caution">
    <text evidence="6">The sequence shown here is derived from an EMBL/GenBank/DDBJ whole genome shotgun (WGS) entry which is preliminary data.</text>
</comment>
<proteinExistence type="predicted"/>
<keyword evidence="5" id="KW-0998">Cell outer membrane</keyword>
<gene>
    <name evidence="6" type="ORF">GCM10023093_25780</name>
</gene>
<reference evidence="7" key="1">
    <citation type="journal article" date="2019" name="Int. J. Syst. Evol. Microbiol.">
        <title>The Global Catalogue of Microorganisms (GCM) 10K type strain sequencing project: providing services to taxonomists for standard genome sequencing and annotation.</title>
        <authorList>
            <consortium name="The Broad Institute Genomics Platform"/>
            <consortium name="The Broad Institute Genome Sequencing Center for Infectious Disease"/>
            <person name="Wu L."/>
            <person name="Ma J."/>
        </authorList>
    </citation>
    <scope>NUCLEOTIDE SEQUENCE [LARGE SCALE GENOMIC DNA]</scope>
    <source>
        <strain evidence="7">JCM 32105</strain>
    </source>
</reference>
<dbReference type="Gene3D" id="1.20.1600.10">
    <property type="entry name" value="Outer membrane efflux proteins (OEP)"/>
    <property type="match status" value="1"/>
</dbReference>
<organism evidence="6 7">
    <name type="scientific">Nemorincola caseinilytica</name>
    <dbReference type="NCBI Taxonomy" id="2054315"/>
    <lineage>
        <taxon>Bacteria</taxon>
        <taxon>Pseudomonadati</taxon>
        <taxon>Bacteroidota</taxon>
        <taxon>Chitinophagia</taxon>
        <taxon>Chitinophagales</taxon>
        <taxon>Chitinophagaceae</taxon>
        <taxon>Nemorincola</taxon>
    </lineage>
</organism>
<dbReference type="EMBL" id="BAABFA010000019">
    <property type="protein sequence ID" value="GAA4468346.1"/>
    <property type="molecule type" value="Genomic_DNA"/>
</dbReference>
<comment type="subcellular location">
    <subcellularLocation>
        <location evidence="1">Cell outer membrane</location>
    </subcellularLocation>
</comment>
<accession>A0ABP8NN41</accession>
<name>A0ABP8NN41_9BACT</name>
<dbReference type="SUPFAM" id="SSF56954">
    <property type="entry name" value="Outer membrane efflux proteins (OEP)"/>
    <property type="match status" value="1"/>
</dbReference>
<evidence type="ECO:0000256" key="1">
    <source>
        <dbReference type="ARBA" id="ARBA00004442"/>
    </source>
</evidence>
<dbReference type="Proteomes" id="UP001500067">
    <property type="component" value="Unassembled WGS sequence"/>
</dbReference>
<keyword evidence="3" id="KW-0812">Transmembrane</keyword>
<evidence type="ECO:0000256" key="3">
    <source>
        <dbReference type="ARBA" id="ARBA00022692"/>
    </source>
</evidence>
<dbReference type="PANTHER" id="PTHR30026:SF20">
    <property type="entry name" value="OUTER MEMBRANE PROTEIN TOLC"/>
    <property type="match status" value="1"/>
</dbReference>
<dbReference type="InterPro" id="IPR051906">
    <property type="entry name" value="TolC-like"/>
</dbReference>
<evidence type="ECO:0000313" key="7">
    <source>
        <dbReference type="Proteomes" id="UP001500067"/>
    </source>
</evidence>
<dbReference type="PANTHER" id="PTHR30026">
    <property type="entry name" value="OUTER MEMBRANE PROTEIN TOLC"/>
    <property type="match status" value="1"/>
</dbReference>
<sequence>MIEKSNEYTIANANKGYLPQFNINGQGTYQSEVTQIPISLPNVTIEPLSKDQYKIYGEVSQPLTDLFTIRDQKELLKVNARIDVQKTEVDIYKLKDRINNIFFSILLLQDQIEQSNLLRGDIESAVTKTNVAIANGVALKTSADNLNAELLKTDQRIIELQANRKGYIDMLSLFVGRQINVGDIFEMPKPQILSTSQINRPELRLYDLQKNTFDIQSKLISNKTLPKASLFLQGGYGRPALNMLSNDFKTYYIGGVRFSWNLNSYYTLRNERRLLELNKVGIDVQRDVFLFNTNLTLKQQNSEIQKILELINTDREIIVIRQRIKEVTKNQLEFGVASTNDYTTAANALDLAAQNLILHKIQLLQAQYNFQFTSGN</sequence>